<dbReference type="Proteomes" id="UP000321222">
    <property type="component" value="Chromosome"/>
</dbReference>
<dbReference type="Gene3D" id="3.30.720.110">
    <property type="match status" value="1"/>
</dbReference>
<dbReference type="RefSeq" id="WP_147584856.1">
    <property type="nucleotide sequence ID" value="NZ_CP042831.1"/>
</dbReference>
<dbReference type="OrthoDB" id="9795306at2"/>
<evidence type="ECO:0000259" key="1">
    <source>
        <dbReference type="Pfam" id="PF00903"/>
    </source>
</evidence>
<dbReference type="PANTHER" id="PTHR34109:SF1">
    <property type="entry name" value="VOC DOMAIN-CONTAINING PROTEIN"/>
    <property type="match status" value="1"/>
</dbReference>
<dbReference type="InterPro" id="IPR029068">
    <property type="entry name" value="Glyas_Bleomycin-R_OHBP_Dase"/>
</dbReference>
<dbReference type="SUPFAM" id="SSF54593">
    <property type="entry name" value="Glyoxalase/Bleomycin resistance protein/Dihydroxybiphenyl dioxygenase"/>
    <property type="match status" value="1"/>
</dbReference>
<accession>A0A5B9G1K1</accession>
<evidence type="ECO:0000313" key="2">
    <source>
        <dbReference type="EMBL" id="QEE51362.1"/>
    </source>
</evidence>
<dbReference type="InterPro" id="IPR004360">
    <property type="entry name" value="Glyas_Fos-R_dOase_dom"/>
</dbReference>
<dbReference type="Gene3D" id="3.30.720.120">
    <property type="match status" value="1"/>
</dbReference>
<dbReference type="EMBL" id="CP042831">
    <property type="protein sequence ID" value="QEE51362.1"/>
    <property type="molecule type" value="Genomic_DNA"/>
</dbReference>
<dbReference type="AlphaFoldDB" id="A0A5B9G1K1"/>
<organism evidence="2 3">
    <name type="scientific">Flavobacterium alkalisoli</name>
    <dbReference type="NCBI Taxonomy" id="2602769"/>
    <lineage>
        <taxon>Bacteria</taxon>
        <taxon>Pseudomonadati</taxon>
        <taxon>Bacteroidota</taxon>
        <taxon>Flavobacteriia</taxon>
        <taxon>Flavobacteriales</taxon>
        <taxon>Flavobacteriaceae</taxon>
        <taxon>Flavobacterium</taxon>
    </lineage>
</organism>
<dbReference type="Pfam" id="PF00903">
    <property type="entry name" value="Glyoxalase"/>
    <property type="match status" value="1"/>
</dbReference>
<proteinExistence type="predicted"/>
<gene>
    <name evidence="2" type="ORF">FUA48_17840</name>
</gene>
<name>A0A5B9G1K1_9FLAO</name>
<keyword evidence="3" id="KW-1185">Reference proteome</keyword>
<evidence type="ECO:0000313" key="3">
    <source>
        <dbReference type="Proteomes" id="UP000321222"/>
    </source>
</evidence>
<protein>
    <submittedName>
        <fullName evidence="2">VOC family protein</fullName>
    </submittedName>
</protein>
<dbReference type="PANTHER" id="PTHR34109">
    <property type="entry name" value="BNAUNNG04460D PROTEIN-RELATED"/>
    <property type="match status" value="1"/>
</dbReference>
<reference evidence="2 3" key="1">
    <citation type="submission" date="2019-08" db="EMBL/GenBank/DDBJ databases">
        <title>Flavobacterium alkalisoli sp. nov., isolated from rhizosphere soil of Suaeda salsa.</title>
        <authorList>
            <person name="Sun J.-Q."/>
            <person name="Xu L."/>
        </authorList>
    </citation>
    <scope>NUCLEOTIDE SEQUENCE [LARGE SCALE GENOMIC DNA]</scope>
    <source>
        <strain evidence="2 3">XS-5</strain>
    </source>
</reference>
<dbReference type="KEGG" id="fak:FUA48_17840"/>
<feature type="domain" description="Glyoxalase/fosfomycin resistance/dioxygenase" evidence="1">
    <location>
        <begin position="23"/>
        <end position="121"/>
    </location>
</feature>
<sequence length="125" mass="14344">MNLPNNYLPVMPYLVLDKAYEFMEFCKYVFGATEQMIVPGQDDTRAIMHGELKIHDAVIMFANSNESWKQKASGMFIFVSNVDEVYKKALEAKSTSLQQPVNQDYGYSAGFEDPFGNHWWITQGE</sequence>